<accession>A0A328B6R8</accession>
<keyword evidence="3" id="KW-1185">Reference proteome</keyword>
<comment type="caution">
    <text evidence="2">The sequence shown here is derived from an EMBL/GenBank/DDBJ whole genome shotgun (WGS) entry which is preliminary data.</text>
</comment>
<dbReference type="EMBL" id="QFYS01000012">
    <property type="protein sequence ID" value="RAK62325.1"/>
    <property type="molecule type" value="Genomic_DNA"/>
</dbReference>
<dbReference type="Proteomes" id="UP000249524">
    <property type="component" value="Unassembled WGS sequence"/>
</dbReference>
<proteinExistence type="predicted"/>
<dbReference type="AlphaFoldDB" id="A0A328B6R8"/>
<protein>
    <recommendedName>
        <fullName evidence="4">UrcA family protein</fullName>
    </recommendedName>
</protein>
<evidence type="ECO:0000313" key="2">
    <source>
        <dbReference type="EMBL" id="RAK62325.1"/>
    </source>
</evidence>
<gene>
    <name evidence="2" type="ORF">DJ019_19545</name>
</gene>
<name>A0A328B6R8_9CAUL</name>
<sequence length="92" mass="9313">MIRLLTVAAVAALVASPAAAQSVRIATAGKSTEQLHTEISAAAKKVCRQATVGASFPREMYASCFKAAIAQAVSKANDPALAAAAKLELASN</sequence>
<evidence type="ECO:0000256" key="1">
    <source>
        <dbReference type="SAM" id="SignalP"/>
    </source>
</evidence>
<reference evidence="2 3" key="1">
    <citation type="submission" date="2018-05" db="EMBL/GenBank/DDBJ databases">
        <authorList>
            <person name="Lanie J.A."/>
            <person name="Ng W.-L."/>
            <person name="Kazmierczak K.M."/>
            <person name="Andrzejewski T.M."/>
            <person name="Davidsen T.M."/>
            <person name="Wayne K.J."/>
            <person name="Tettelin H."/>
            <person name="Glass J.I."/>
            <person name="Rusch D."/>
            <person name="Podicherti R."/>
            <person name="Tsui H.-C.T."/>
            <person name="Winkler M.E."/>
        </authorList>
    </citation>
    <scope>NUCLEOTIDE SEQUENCE [LARGE SCALE GENOMIC DNA]</scope>
    <source>
        <strain evidence="2 3">BUT-10</strain>
    </source>
</reference>
<keyword evidence="1" id="KW-0732">Signal</keyword>
<evidence type="ECO:0000313" key="3">
    <source>
        <dbReference type="Proteomes" id="UP000249524"/>
    </source>
</evidence>
<feature type="chain" id="PRO_5016326332" description="UrcA family protein" evidence="1">
    <location>
        <begin position="21"/>
        <end position="92"/>
    </location>
</feature>
<feature type="signal peptide" evidence="1">
    <location>
        <begin position="1"/>
        <end position="20"/>
    </location>
</feature>
<evidence type="ECO:0008006" key="4">
    <source>
        <dbReference type="Google" id="ProtNLM"/>
    </source>
</evidence>
<dbReference type="RefSeq" id="WP_111278277.1">
    <property type="nucleotide sequence ID" value="NZ_QFYS01000012.1"/>
</dbReference>
<organism evidence="2 3">
    <name type="scientific">Phenylobacterium kunshanense</name>
    <dbReference type="NCBI Taxonomy" id="1445034"/>
    <lineage>
        <taxon>Bacteria</taxon>
        <taxon>Pseudomonadati</taxon>
        <taxon>Pseudomonadota</taxon>
        <taxon>Alphaproteobacteria</taxon>
        <taxon>Caulobacterales</taxon>
        <taxon>Caulobacteraceae</taxon>
        <taxon>Phenylobacterium</taxon>
    </lineage>
</organism>